<feature type="transmembrane region" description="Helical" evidence="8">
    <location>
        <begin position="55"/>
        <end position="77"/>
    </location>
</feature>
<dbReference type="GO" id="GO:0055085">
    <property type="term" value="P:transmembrane transport"/>
    <property type="evidence" value="ECO:0007669"/>
    <property type="project" value="InterPro"/>
</dbReference>
<feature type="domain" description="ABC transmembrane type-1" evidence="9">
    <location>
        <begin position="52"/>
        <end position="250"/>
    </location>
</feature>
<sequence length="525" mass="55452">MTTTWSRRIAGLLLVALLALFFAYPLLRFLALPFATASASDHGWLNGLLVAVRNTALLALGAACIAAPLGAAIAWLLERRASPLNHAMTAALWLIFLAPSYLLTTGWQIVFREQGLRHGLAAALFFSPFGIVALLALKALPFCAFVVRPTWAGMGRELEEAMRVHALPLARRAGLTLRLALPAVAAGFVIAFIESVQEFGIPATLGAHLRMPILTYAIYEHLSTSPLDFAGAARLSWVVVAMAAGGALLHLSLHHRHSAVLVHGRARHAAPPPPGRVLHGAILLLAGVLWGLGLLTPGLALVASALAGHDWAGDYASLFNSTGFAVLAATASLALAVTLARASNRSGQGLAVGIELFTLSNMAIPGLVLGAAYLMAFNTPWLPLYGTSLLLILGYTAGYAPMLTRLLQSPVAQIDRRLGEAARLHALPWAARVLDIEAVLLAAPLLRGWLLAFGFILFELPVSELLYPPGREPLGVAIVRLNQTLHFHAAARLALSGFALTAAVVALAGVVAYLLLPVGARRVTA</sequence>
<keyword evidence="11" id="KW-1185">Reference proteome</keyword>
<feature type="transmembrane region" description="Helical" evidence="8">
    <location>
        <begin position="122"/>
        <end position="147"/>
    </location>
</feature>
<evidence type="ECO:0000256" key="5">
    <source>
        <dbReference type="ARBA" id="ARBA00022692"/>
    </source>
</evidence>
<organism evidence="10 11">
    <name type="scientific">Acidihalobacter prosperus</name>
    <dbReference type="NCBI Taxonomy" id="160660"/>
    <lineage>
        <taxon>Bacteria</taxon>
        <taxon>Pseudomonadati</taxon>
        <taxon>Pseudomonadota</taxon>
        <taxon>Gammaproteobacteria</taxon>
        <taxon>Chromatiales</taxon>
        <taxon>Ectothiorhodospiraceae</taxon>
        <taxon>Acidihalobacter</taxon>
    </lineage>
</organism>
<dbReference type="PANTHER" id="PTHR43357:SF4">
    <property type="entry name" value="INNER MEMBRANE ABC TRANSPORTER PERMEASE PROTEIN YDCV"/>
    <property type="match status" value="1"/>
</dbReference>
<dbReference type="PROSITE" id="PS50928">
    <property type="entry name" value="ABC_TM1"/>
    <property type="match status" value="2"/>
</dbReference>
<dbReference type="STRING" id="160660.BJI67_01330"/>
<feature type="transmembrane region" description="Helical" evidence="8">
    <location>
        <begin position="175"/>
        <end position="193"/>
    </location>
</feature>
<comment type="similarity">
    <text evidence="8">Belongs to the binding-protein-dependent transport system permease family.</text>
</comment>
<dbReference type="GO" id="GO:0005886">
    <property type="term" value="C:plasma membrane"/>
    <property type="evidence" value="ECO:0007669"/>
    <property type="project" value="UniProtKB-SubCell"/>
</dbReference>
<feature type="domain" description="ABC transmembrane type-1" evidence="9">
    <location>
        <begin position="318"/>
        <end position="516"/>
    </location>
</feature>
<feature type="transmembrane region" description="Helical" evidence="8">
    <location>
        <begin position="352"/>
        <end position="376"/>
    </location>
</feature>
<reference evidence="10 11" key="1">
    <citation type="journal article" date="2014" name="Genome Announc.">
        <title>Draft Genome Sequence of the Iron-Oxidizing, Acidophilic, and Halotolerant 'Thiobacillus prosperus' Type Strain DSM 5130.</title>
        <authorList>
            <person name="Ossandon F.J."/>
            <person name="Cardenas J.P."/>
            <person name="Corbett M."/>
            <person name="Quatrini R."/>
            <person name="Holmes D.S."/>
            <person name="Watkin E."/>
        </authorList>
    </citation>
    <scope>NUCLEOTIDE SEQUENCE [LARGE SCALE GENOMIC DNA]</scope>
    <source>
        <strain evidence="10 11">DSM 5130</strain>
    </source>
</reference>
<dbReference type="OrthoDB" id="27542at2"/>
<evidence type="ECO:0000256" key="7">
    <source>
        <dbReference type="ARBA" id="ARBA00023136"/>
    </source>
</evidence>
<comment type="caution">
    <text evidence="10">The sequence shown here is derived from an EMBL/GenBank/DDBJ whole genome shotgun (WGS) entry which is preliminary data.</text>
</comment>
<feature type="transmembrane region" description="Helical" evidence="8">
    <location>
        <begin position="89"/>
        <end position="110"/>
    </location>
</feature>
<evidence type="ECO:0000313" key="11">
    <source>
        <dbReference type="Proteomes" id="UP000029273"/>
    </source>
</evidence>
<dbReference type="Gene3D" id="1.10.3720.10">
    <property type="entry name" value="MetI-like"/>
    <property type="match status" value="2"/>
</dbReference>
<dbReference type="SUPFAM" id="SSF161098">
    <property type="entry name" value="MetI-like"/>
    <property type="match status" value="2"/>
</dbReference>
<comment type="subcellular location">
    <subcellularLocation>
        <location evidence="1">Cell inner membrane</location>
        <topology evidence="1">Multi-pass membrane protein</topology>
    </subcellularLocation>
    <subcellularLocation>
        <location evidence="8">Cell membrane</location>
        <topology evidence="8">Multi-pass membrane protein</topology>
    </subcellularLocation>
</comment>
<name>A0A1A6C466_9GAMM</name>
<gene>
    <name evidence="10" type="ORF">Thpro_021684</name>
</gene>
<evidence type="ECO:0000256" key="1">
    <source>
        <dbReference type="ARBA" id="ARBA00004429"/>
    </source>
</evidence>
<dbReference type="InterPro" id="IPR035906">
    <property type="entry name" value="MetI-like_sf"/>
</dbReference>
<keyword evidence="2 8" id="KW-0813">Transport</keyword>
<protein>
    <submittedName>
        <fullName evidence="10">Ferric iron ABC transporter, permease protein</fullName>
    </submittedName>
</protein>
<keyword evidence="6 8" id="KW-1133">Transmembrane helix</keyword>
<dbReference type="CDD" id="cd06261">
    <property type="entry name" value="TM_PBP2"/>
    <property type="match status" value="1"/>
</dbReference>
<feature type="transmembrane region" description="Helical" evidence="8">
    <location>
        <begin position="438"/>
        <end position="458"/>
    </location>
</feature>
<feature type="transmembrane region" description="Helical" evidence="8">
    <location>
        <begin position="282"/>
        <end position="306"/>
    </location>
</feature>
<dbReference type="Proteomes" id="UP000029273">
    <property type="component" value="Unassembled WGS sequence"/>
</dbReference>
<keyword evidence="5 8" id="KW-0812">Transmembrane</keyword>
<evidence type="ECO:0000256" key="6">
    <source>
        <dbReference type="ARBA" id="ARBA00022989"/>
    </source>
</evidence>
<feature type="transmembrane region" description="Helical" evidence="8">
    <location>
        <begin position="493"/>
        <end position="516"/>
    </location>
</feature>
<keyword evidence="3" id="KW-1003">Cell membrane</keyword>
<evidence type="ECO:0000256" key="8">
    <source>
        <dbReference type="RuleBase" id="RU363032"/>
    </source>
</evidence>
<dbReference type="Pfam" id="PF00528">
    <property type="entry name" value="BPD_transp_1"/>
    <property type="match status" value="1"/>
</dbReference>
<feature type="transmembrane region" description="Helical" evidence="8">
    <location>
        <begin position="382"/>
        <end position="400"/>
    </location>
</feature>
<dbReference type="RefSeq" id="WP_052064362.1">
    <property type="nucleotide sequence ID" value="NZ_JQSG02000003.1"/>
</dbReference>
<dbReference type="InterPro" id="IPR000515">
    <property type="entry name" value="MetI-like"/>
</dbReference>
<dbReference type="PANTHER" id="PTHR43357">
    <property type="entry name" value="INNER MEMBRANE ABC TRANSPORTER PERMEASE PROTEIN YDCV"/>
    <property type="match status" value="1"/>
</dbReference>
<feature type="transmembrane region" description="Helical" evidence="8">
    <location>
        <begin position="235"/>
        <end position="253"/>
    </location>
</feature>
<keyword evidence="4" id="KW-0997">Cell inner membrane</keyword>
<evidence type="ECO:0000256" key="2">
    <source>
        <dbReference type="ARBA" id="ARBA00022448"/>
    </source>
</evidence>
<dbReference type="EMBL" id="JQSG02000003">
    <property type="protein sequence ID" value="OBS09356.1"/>
    <property type="molecule type" value="Genomic_DNA"/>
</dbReference>
<proteinExistence type="inferred from homology"/>
<keyword evidence="7 8" id="KW-0472">Membrane</keyword>
<evidence type="ECO:0000256" key="4">
    <source>
        <dbReference type="ARBA" id="ARBA00022519"/>
    </source>
</evidence>
<evidence type="ECO:0000259" key="9">
    <source>
        <dbReference type="PROSITE" id="PS50928"/>
    </source>
</evidence>
<accession>A0A1A6C466</accession>
<feature type="transmembrane region" description="Helical" evidence="8">
    <location>
        <begin position="318"/>
        <end position="340"/>
    </location>
</feature>
<evidence type="ECO:0000313" key="10">
    <source>
        <dbReference type="EMBL" id="OBS09356.1"/>
    </source>
</evidence>
<evidence type="ECO:0000256" key="3">
    <source>
        <dbReference type="ARBA" id="ARBA00022475"/>
    </source>
</evidence>
<dbReference type="AlphaFoldDB" id="A0A1A6C466"/>